<feature type="region of interest" description="Disordered" evidence="4">
    <location>
        <begin position="1"/>
        <end position="122"/>
    </location>
</feature>
<keyword evidence="5" id="KW-1133">Transmembrane helix</keyword>
<feature type="compositionally biased region" description="Low complexity" evidence="4">
    <location>
        <begin position="87"/>
        <end position="96"/>
    </location>
</feature>
<evidence type="ECO:0000313" key="7">
    <source>
        <dbReference type="Proteomes" id="UP000448575"/>
    </source>
</evidence>
<evidence type="ECO:0000256" key="2">
    <source>
        <dbReference type="ARBA" id="ARBA00022803"/>
    </source>
</evidence>
<dbReference type="InterPro" id="IPR019734">
    <property type="entry name" value="TPR_rpt"/>
</dbReference>
<dbReference type="InterPro" id="IPR051685">
    <property type="entry name" value="Ycf3/AcsC/BcsC/TPR_MFPF"/>
</dbReference>
<feature type="repeat" description="TPR" evidence="3">
    <location>
        <begin position="504"/>
        <end position="537"/>
    </location>
</feature>
<evidence type="ECO:0000256" key="5">
    <source>
        <dbReference type="SAM" id="Phobius"/>
    </source>
</evidence>
<keyword evidence="7" id="KW-1185">Reference proteome</keyword>
<organism evidence="6 7">
    <name type="scientific">Pseudoduganella guangdongensis</name>
    <dbReference type="NCBI Taxonomy" id="2692179"/>
    <lineage>
        <taxon>Bacteria</taxon>
        <taxon>Pseudomonadati</taxon>
        <taxon>Pseudomonadota</taxon>
        <taxon>Betaproteobacteria</taxon>
        <taxon>Burkholderiales</taxon>
        <taxon>Oxalobacteraceae</taxon>
        <taxon>Telluria group</taxon>
        <taxon>Pseudoduganella</taxon>
    </lineage>
</organism>
<reference evidence="6 7" key="1">
    <citation type="submission" date="2019-12" db="EMBL/GenBank/DDBJ databases">
        <title>Novel species isolated from a subtropical stream in China.</title>
        <authorList>
            <person name="Lu H."/>
        </authorList>
    </citation>
    <scope>NUCLEOTIDE SEQUENCE [LARGE SCALE GENOMIC DNA]</scope>
    <source>
        <strain evidence="6 7">DS3</strain>
    </source>
</reference>
<keyword evidence="5" id="KW-0812">Transmembrane</keyword>
<feature type="transmembrane region" description="Helical" evidence="5">
    <location>
        <begin position="141"/>
        <end position="160"/>
    </location>
</feature>
<dbReference type="Proteomes" id="UP000448575">
    <property type="component" value="Unassembled WGS sequence"/>
</dbReference>
<feature type="region of interest" description="Disordered" evidence="4">
    <location>
        <begin position="308"/>
        <end position="386"/>
    </location>
</feature>
<protein>
    <submittedName>
        <fullName evidence="6">Tetratricopeptide repeat protein</fullName>
    </submittedName>
</protein>
<comment type="caution">
    <text evidence="6">The sequence shown here is derived from an EMBL/GenBank/DDBJ whole genome shotgun (WGS) entry which is preliminary data.</text>
</comment>
<name>A0A6N9HKX4_9BURK</name>
<keyword evidence="1" id="KW-0677">Repeat</keyword>
<dbReference type="InterPro" id="IPR011990">
    <property type="entry name" value="TPR-like_helical_dom_sf"/>
</dbReference>
<feature type="compositionally biased region" description="Polar residues" evidence="4">
    <location>
        <begin position="327"/>
        <end position="342"/>
    </location>
</feature>
<dbReference type="AlphaFoldDB" id="A0A6N9HKX4"/>
<dbReference type="PANTHER" id="PTHR44943">
    <property type="entry name" value="CELLULOSE SYNTHASE OPERON PROTEIN C"/>
    <property type="match status" value="1"/>
</dbReference>
<dbReference type="Gene3D" id="1.25.40.10">
    <property type="entry name" value="Tetratricopeptide repeat domain"/>
    <property type="match status" value="2"/>
</dbReference>
<feature type="compositionally biased region" description="Low complexity" evidence="4">
    <location>
        <begin position="354"/>
        <end position="380"/>
    </location>
</feature>
<proteinExistence type="predicted"/>
<dbReference type="PANTHER" id="PTHR44943:SF8">
    <property type="entry name" value="TPR REPEAT-CONTAINING PROTEIN MJ0263"/>
    <property type="match status" value="1"/>
</dbReference>
<dbReference type="PROSITE" id="PS50005">
    <property type="entry name" value="TPR"/>
    <property type="match status" value="1"/>
</dbReference>
<evidence type="ECO:0000256" key="1">
    <source>
        <dbReference type="ARBA" id="ARBA00022737"/>
    </source>
</evidence>
<keyword evidence="2 3" id="KW-0802">TPR repeat</keyword>
<feature type="compositionally biased region" description="Low complexity" evidence="4">
    <location>
        <begin position="308"/>
        <end position="317"/>
    </location>
</feature>
<dbReference type="SUPFAM" id="SSF48452">
    <property type="entry name" value="TPR-like"/>
    <property type="match status" value="1"/>
</dbReference>
<dbReference type="SMART" id="SM00028">
    <property type="entry name" value="TPR"/>
    <property type="match status" value="4"/>
</dbReference>
<gene>
    <name evidence="6" type="ORF">GTP41_17200</name>
</gene>
<sequence>MSLLMQALRKAERARVQNGQEPEPAEPAPPPQDGGPAFSLMADAWRLEPLDAEPPVIPAQEAVHDPVPPQARHETQRPRAPAPDPVPSSSGSSAAPDWRDDEGRSPPLTGTPSPRATESAVRAGMRAAAPARAVASSQRRLTMLVAALLGLLLVFGLVYWRAVSGPGPGARLPMVPMPAPGAAPVVADGLPAAAGIPVAPYATAPGPGSGEAAYSGGAPGAAGVAGAVGPAAAVGAPDFVPGATARPGIGSTSDLAAAAPATRPNVDVTVPTPEQLAAITDPAIRAEAMRDAAERAARQVRHDVAGAASGTAGVGSVPDAPPARPLPSNTAETPARSANRQAGGTEMRSRTSAAERAPGQARRPAGATGSATAKAANSGARSLPTAVGENGDVRFVRGATPDGISPAIQNGYNALKSGDLTAARQQYDLALLQDPNNRDALLGAAALALREGDGRQASGNYLRMLELDPNDPDALAGLSELRGGDLEANEVKLKGVARKHPDSGPVQFALGNLYARQGRWPEAQQSYFRAYSAMPDNADYAYNLGVGLDRMNQPRLAQTYYRRALELAQGSPPAFNVETVRKRLQALETPPQ</sequence>
<dbReference type="Pfam" id="PF13176">
    <property type="entry name" value="TPR_7"/>
    <property type="match status" value="1"/>
</dbReference>
<dbReference type="RefSeq" id="WP_161026792.1">
    <property type="nucleotide sequence ID" value="NZ_WWCJ01000011.1"/>
</dbReference>
<evidence type="ECO:0000313" key="6">
    <source>
        <dbReference type="EMBL" id="MYN03833.1"/>
    </source>
</evidence>
<keyword evidence="5" id="KW-0472">Membrane</keyword>
<evidence type="ECO:0000256" key="3">
    <source>
        <dbReference type="PROSITE-ProRule" id="PRU00339"/>
    </source>
</evidence>
<evidence type="ECO:0000256" key="4">
    <source>
        <dbReference type="SAM" id="MobiDB-lite"/>
    </source>
</evidence>
<accession>A0A6N9HKX4</accession>
<dbReference type="EMBL" id="WWCJ01000011">
    <property type="protein sequence ID" value="MYN03833.1"/>
    <property type="molecule type" value="Genomic_DNA"/>
</dbReference>